<dbReference type="AlphaFoldDB" id="A0A8H8RZJ7"/>
<keyword evidence="2" id="KW-1185">Reference proteome</keyword>
<protein>
    <submittedName>
        <fullName evidence="1">Uncharacterized protein</fullName>
    </submittedName>
</protein>
<organism evidence="1 2">
    <name type="scientific">Lachnellula occidentalis</name>
    <dbReference type="NCBI Taxonomy" id="215460"/>
    <lineage>
        <taxon>Eukaryota</taxon>
        <taxon>Fungi</taxon>
        <taxon>Dikarya</taxon>
        <taxon>Ascomycota</taxon>
        <taxon>Pezizomycotina</taxon>
        <taxon>Leotiomycetes</taxon>
        <taxon>Helotiales</taxon>
        <taxon>Lachnaceae</taxon>
        <taxon>Lachnellula</taxon>
    </lineage>
</organism>
<accession>A0A8H8RZJ7</accession>
<comment type="caution">
    <text evidence="1">The sequence shown here is derived from an EMBL/GenBank/DDBJ whole genome shotgun (WGS) entry which is preliminary data.</text>
</comment>
<reference evidence="1 2" key="1">
    <citation type="submission" date="2018-05" db="EMBL/GenBank/DDBJ databases">
        <title>Genome sequencing and assembly of the regulated plant pathogen Lachnellula willkommii and related sister species for the development of diagnostic species identification markers.</title>
        <authorList>
            <person name="Giroux E."/>
            <person name="Bilodeau G."/>
        </authorList>
    </citation>
    <scope>NUCLEOTIDE SEQUENCE [LARGE SCALE GENOMIC DNA]</scope>
    <source>
        <strain evidence="1 2">CBS 160.35</strain>
    </source>
</reference>
<proteinExistence type="predicted"/>
<name>A0A8H8RZJ7_9HELO</name>
<evidence type="ECO:0000313" key="1">
    <source>
        <dbReference type="EMBL" id="TVY44973.1"/>
    </source>
</evidence>
<gene>
    <name evidence="1" type="ORF">LOCC1_G004278</name>
</gene>
<dbReference type="EMBL" id="QGMI01000212">
    <property type="protein sequence ID" value="TVY44973.1"/>
    <property type="molecule type" value="Genomic_DNA"/>
</dbReference>
<sequence length="69" mass="8121">MTDLSEILADLTLDEKIALLSGKIWWRSKNIKREGLLCPTSKQQMVPMELEEKPTFQEFERHIFHLHAV</sequence>
<evidence type="ECO:0000313" key="2">
    <source>
        <dbReference type="Proteomes" id="UP000443090"/>
    </source>
</evidence>
<dbReference type="Proteomes" id="UP000443090">
    <property type="component" value="Unassembled WGS sequence"/>
</dbReference>